<dbReference type="InterPro" id="IPR034660">
    <property type="entry name" value="DinB/YfiT-like"/>
</dbReference>
<dbReference type="InterPro" id="IPR024775">
    <property type="entry name" value="DinB-like"/>
</dbReference>
<dbReference type="RefSeq" id="WP_109743868.1">
    <property type="nucleotide sequence ID" value="NZ_QGGO01000017.1"/>
</dbReference>
<evidence type="ECO:0000259" key="1">
    <source>
        <dbReference type="Pfam" id="PF12867"/>
    </source>
</evidence>
<evidence type="ECO:0000313" key="2">
    <source>
        <dbReference type="EMBL" id="PWK23347.1"/>
    </source>
</evidence>
<dbReference type="EMBL" id="QGGO01000017">
    <property type="protein sequence ID" value="PWK23347.1"/>
    <property type="molecule type" value="Genomic_DNA"/>
</dbReference>
<comment type="caution">
    <text evidence="2">The sequence shown here is derived from an EMBL/GenBank/DDBJ whole genome shotgun (WGS) entry which is preliminary data.</text>
</comment>
<dbReference type="Proteomes" id="UP000245489">
    <property type="component" value="Unassembled WGS sequence"/>
</dbReference>
<reference evidence="2 3" key="1">
    <citation type="submission" date="2018-05" db="EMBL/GenBank/DDBJ databases">
        <title>Genomic Encyclopedia of Archaeal and Bacterial Type Strains, Phase II (KMG-II): from individual species to whole genera.</title>
        <authorList>
            <person name="Goeker M."/>
        </authorList>
    </citation>
    <scope>NUCLEOTIDE SEQUENCE [LARGE SCALE GENOMIC DNA]</scope>
    <source>
        <strain evidence="2 3">DSM 22214</strain>
    </source>
</reference>
<dbReference type="Gene3D" id="1.20.120.450">
    <property type="entry name" value="dinb family like domain"/>
    <property type="match status" value="1"/>
</dbReference>
<proteinExistence type="predicted"/>
<feature type="domain" description="DinB-like" evidence="1">
    <location>
        <begin position="42"/>
        <end position="167"/>
    </location>
</feature>
<dbReference type="AlphaFoldDB" id="A0A316DY62"/>
<keyword evidence="3" id="KW-1185">Reference proteome</keyword>
<organism evidence="2 3">
    <name type="scientific">Arcicella aurantiaca</name>
    <dbReference type="NCBI Taxonomy" id="591202"/>
    <lineage>
        <taxon>Bacteria</taxon>
        <taxon>Pseudomonadati</taxon>
        <taxon>Bacteroidota</taxon>
        <taxon>Cytophagia</taxon>
        <taxon>Cytophagales</taxon>
        <taxon>Flectobacillaceae</taxon>
        <taxon>Arcicella</taxon>
    </lineage>
</organism>
<protein>
    <submittedName>
        <fullName evidence="2">DinB family protein</fullName>
    </submittedName>
</protein>
<evidence type="ECO:0000313" key="3">
    <source>
        <dbReference type="Proteomes" id="UP000245489"/>
    </source>
</evidence>
<dbReference type="Pfam" id="PF12867">
    <property type="entry name" value="DinB_2"/>
    <property type="match status" value="1"/>
</dbReference>
<dbReference type="OrthoDB" id="119432at2"/>
<sequence>MNISRNTLLKSLLGGLIALPSFGKRQIEKDLLGFKDEFATAWKRSEEYTLTVFNQMPEEKLEFRYTPESFSFRTQFVHCIIYTAMQLSGRLNIANPYEKIPPSFWAKLSKSDLEKELQKFYAWVLTVVNNTKPEQLLKPEDYAGGSLPVWRFFYAMENHIIHHRGQAICYLRLNEIIPEGYVGW</sequence>
<gene>
    <name evidence="2" type="ORF">LV89_03164</name>
</gene>
<name>A0A316DY62_9BACT</name>
<accession>A0A316DY62</accession>
<dbReference type="SUPFAM" id="SSF109854">
    <property type="entry name" value="DinB/YfiT-like putative metalloenzymes"/>
    <property type="match status" value="1"/>
</dbReference>